<feature type="domain" description="Glycoside hydrolase family 29 N-terminal" evidence="7">
    <location>
        <begin position="65"/>
        <end position="419"/>
    </location>
</feature>
<dbReference type="Pfam" id="PF16757">
    <property type="entry name" value="Fucosidase_C"/>
    <property type="match status" value="1"/>
</dbReference>
<dbReference type="GO" id="GO:0016139">
    <property type="term" value="P:glycoside catabolic process"/>
    <property type="evidence" value="ECO:0007669"/>
    <property type="project" value="TreeGrafter"/>
</dbReference>
<dbReference type="Proteomes" id="UP000014227">
    <property type="component" value="Chromosome I"/>
</dbReference>
<dbReference type="STRING" id="454171.CP488_02156"/>
<keyword evidence="4" id="KW-0732">Signal</keyword>
<dbReference type="PRINTS" id="PR00741">
    <property type="entry name" value="GLHYDRLASE29"/>
</dbReference>
<dbReference type="InterPro" id="IPR013780">
    <property type="entry name" value="Glyco_hydro_b"/>
</dbReference>
<evidence type="ECO:0000256" key="2">
    <source>
        <dbReference type="ARBA" id="ARBA00007951"/>
    </source>
</evidence>
<evidence type="ECO:0000313" key="9">
    <source>
        <dbReference type="EMBL" id="CCW35745.1"/>
    </source>
</evidence>
<sequence length="675" mass="76207">MSSRRRLSPRWRWREIGAAALFLLLPCLAWGQGEGSTQNQLINPSQPYWLQWKSMYPSRVEAILQKADAVIARGPFQANWASLVRYQIPKWYLDAKLGIFIHWGVYSVPAFGSEWYPREMYLQNSATFKHHVATYGPQNRFGYKDFIPMFKAEKFDPMAWAKLFKAAGAKYVVPVAEHHDGFAMYNSDLTTWCAAKMGPKRDIIGELAQAVRKEGLVFGLSTHREEHWWFYNGGMQFDSDVRDPEYYSFYGPAAPENVPPTKAFLDDWLARDCELVDKYHPQIVWFDWWINTPAFRPYLQRFAAYYYDRAAQWHKGVVINYKYAAFPSQAAVLDLERGEMGGIRPQFWQTDTSISNNSWGYVTQQNFKTPEQVVHELVDIVSKNGCLLLNIGPKSDGTIPQEEVDVLLDMGKWLRINGEAIYGTRPWVIYGEGPTKIKGGAFSDTSHGAYTPEDIRFTTKGNTLYAIVMAWPQDGEVRIRSLGANAHFATGSVHSVQLLGSSARLHWEQTPDALVVQLPPQKPCDYAYTLKITGLRPASQPPITANGLMLDADHAQLHGNQIQVEDNYGKSDVGYWNDPTDWVSWKVHLPAGVYRIEARVSAVAPSAITLEMADKRFTLQVPATGGWGDAKDVPVGTLTVPHAGDYELTVRAADAAHWRAVNLFGVRLVPEKGAT</sequence>
<evidence type="ECO:0000313" key="10">
    <source>
        <dbReference type="Proteomes" id="UP000014227"/>
    </source>
</evidence>
<dbReference type="Gene3D" id="2.60.120.260">
    <property type="entry name" value="Galactose-binding domain-like"/>
    <property type="match status" value="1"/>
</dbReference>
<dbReference type="Gene3D" id="3.20.20.80">
    <property type="entry name" value="Glycosidases"/>
    <property type="match status" value="1"/>
</dbReference>
<reference evidence="10" key="1">
    <citation type="submission" date="2013-03" db="EMBL/GenBank/DDBJ databases">
        <title>Genome sequence of Chthonomonas calidirosea, the first sequenced genome from the Armatimonadetes phylum (formally candidate division OP10).</title>
        <authorList>
            <person name="Lee K.C.Y."/>
            <person name="Morgan X.C."/>
            <person name="Dunfield P.F."/>
            <person name="Tamas I."/>
            <person name="Houghton K.M."/>
            <person name="Vyssotski M."/>
            <person name="Ryan J.L.J."/>
            <person name="Lagutin K."/>
            <person name="McDonald I.R."/>
            <person name="Stott M.B."/>
        </authorList>
    </citation>
    <scope>NUCLEOTIDE SEQUENCE [LARGE SCALE GENOMIC DNA]</scope>
    <source>
        <strain evidence="10">DSM 23976 / ICMP 18418 / T49</strain>
    </source>
</reference>
<protein>
    <recommendedName>
        <fullName evidence="3">alpha-L-fucosidase</fullName>
        <ecNumber evidence="3">3.2.1.51</ecNumber>
    </recommendedName>
</protein>
<evidence type="ECO:0000256" key="4">
    <source>
        <dbReference type="ARBA" id="ARBA00022729"/>
    </source>
</evidence>
<dbReference type="AlphaFoldDB" id="S0EVD8"/>
<feature type="domain" description="Alpha-L-fucosidase C-terminal" evidence="8">
    <location>
        <begin position="453"/>
        <end position="533"/>
    </location>
</feature>
<keyword evidence="6" id="KW-0326">Glycosidase</keyword>
<evidence type="ECO:0000256" key="1">
    <source>
        <dbReference type="ARBA" id="ARBA00004071"/>
    </source>
</evidence>
<dbReference type="InterPro" id="IPR057739">
    <property type="entry name" value="Glyco_hydro_29_N"/>
</dbReference>
<name>S0EVD8_CHTCT</name>
<dbReference type="GO" id="GO:0004560">
    <property type="term" value="F:alpha-L-fucosidase activity"/>
    <property type="evidence" value="ECO:0007669"/>
    <property type="project" value="InterPro"/>
</dbReference>
<dbReference type="InterPro" id="IPR017853">
    <property type="entry name" value="GH"/>
</dbReference>
<dbReference type="KEGG" id="ccz:CCALI_01938"/>
<dbReference type="SMART" id="SM00812">
    <property type="entry name" value="Alpha_L_fucos"/>
    <property type="match status" value="1"/>
</dbReference>
<dbReference type="Gene3D" id="2.60.40.1180">
    <property type="entry name" value="Golgi alpha-mannosidase II"/>
    <property type="match status" value="1"/>
</dbReference>
<evidence type="ECO:0000256" key="3">
    <source>
        <dbReference type="ARBA" id="ARBA00012662"/>
    </source>
</evidence>
<evidence type="ECO:0000256" key="5">
    <source>
        <dbReference type="ARBA" id="ARBA00022801"/>
    </source>
</evidence>
<dbReference type="EMBL" id="HF951689">
    <property type="protein sequence ID" value="CCW35745.1"/>
    <property type="molecule type" value="Genomic_DNA"/>
</dbReference>
<comment type="function">
    <text evidence="1">Alpha-L-fucosidase is responsible for hydrolyzing the alpha-1,6-linked fucose joined to the reducing-end N-acetylglucosamine of the carbohydrate moieties of glycoproteins.</text>
</comment>
<dbReference type="InterPro" id="IPR008979">
    <property type="entry name" value="Galactose-bd-like_sf"/>
</dbReference>
<dbReference type="HOGENOM" id="CLU_002934_6_1_0"/>
<dbReference type="GO" id="GO:0006004">
    <property type="term" value="P:fucose metabolic process"/>
    <property type="evidence" value="ECO:0007669"/>
    <property type="project" value="InterPro"/>
</dbReference>
<dbReference type="InterPro" id="IPR031919">
    <property type="entry name" value="Fucosidase_C"/>
</dbReference>
<dbReference type="InterPro" id="IPR000933">
    <property type="entry name" value="Glyco_hydro_29"/>
</dbReference>
<dbReference type="GO" id="GO:0005764">
    <property type="term" value="C:lysosome"/>
    <property type="evidence" value="ECO:0007669"/>
    <property type="project" value="TreeGrafter"/>
</dbReference>
<dbReference type="EC" id="3.2.1.51" evidence="3"/>
<dbReference type="Pfam" id="PF01120">
    <property type="entry name" value="Alpha_L_fucos"/>
    <property type="match status" value="1"/>
</dbReference>
<dbReference type="InterPro" id="IPR016286">
    <property type="entry name" value="FUC_metazoa-typ"/>
</dbReference>
<dbReference type="PANTHER" id="PTHR10030">
    <property type="entry name" value="ALPHA-L-FUCOSIDASE"/>
    <property type="match status" value="1"/>
</dbReference>
<comment type="similarity">
    <text evidence="2">Belongs to the glycosyl hydrolase 29 family.</text>
</comment>
<evidence type="ECO:0000256" key="6">
    <source>
        <dbReference type="ARBA" id="ARBA00023295"/>
    </source>
</evidence>
<dbReference type="OrthoDB" id="107551at2"/>
<dbReference type="InParanoid" id="S0EVD8"/>
<dbReference type="RefSeq" id="WP_016483270.1">
    <property type="nucleotide sequence ID" value="NC_021487.1"/>
</dbReference>
<dbReference type="eggNOG" id="COG3669">
    <property type="taxonomic scope" value="Bacteria"/>
</dbReference>
<keyword evidence="5" id="KW-0378">Hydrolase</keyword>
<accession>S0EVD8</accession>
<dbReference type="FunFam" id="3.20.20.80:FF:000158">
    <property type="entry name" value="Exported alpha-L-fucosidase"/>
    <property type="match status" value="1"/>
</dbReference>
<dbReference type="SUPFAM" id="SSF51445">
    <property type="entry name" value="(Trans)glycosidases"/>
    <property type="match status" value="1"/>
</dbReference>
<organism evidence="9 10">
    <name type="scientific">Chthonomonas calidirosea (strain DSM 23976 / ICMP 18418 / T49)</name>
    <dbReference type="NCBI Taxonomy" id="1303518"/>
    <lineage>
        <taxon>Bacteria</taxon>
        <taxon>Bacillati</taxon>
        <taxon>Armatimonadota</taxon>
        <taxon>Chthonomonadia</taxon>
        <taxon>Chthonomonadales</taxon>
        <taxon>Chthonomonadaceae</taxon>
        <taxon>Chthonomonas</taxon>
    </lineage>
</organism>
<dbReference type="PATRIC" id="fig|1303518.3.peg.1992"/>
<proteinExistence type="inferred from homology"/>
<keyword evidence="10" id="KW-1185">Reference proteome</keyword>
<dbReference type="PANTHER" id="PTHR10030:SF37">
    <property type="entry name" value="ALPHA-L-FUCOSIDASE-RELATED"/>
    <property type="match status" value="1"/>
</dbReference>
<evidence type="ECO:0000259" key="8">
    <source>
        <dbReference type="Pfam" id="PF16757"/>
    </source>
</evidence>
<gene>
    <name evidence="9" type="ORF">CCALI_01938</name>
</gene>
<dbReference type="SUPFAM" id="SSF49785">
    <property type="entry name" value="Galactose-binding domain-like"/>
    <property type="match status" value="1"/>
</dbReference>
<evidence type="ECO:0000259" key="7">
    <source>
        <dbReference type="Pfam" id="PF01120"/>
    </source>
</evidence>